<organism evidence="1 2">
    <name type="scientific">Gordonia humi</name>
    <dbReference type="NCBI Taxonomy" id="686429"/>
    <lineage>
        <taxon>Bacteria</taxon>
        <taxon>Bacillati</taxon>
        <taxon>Actinomycetota</taxon>
        <taxon>Actinomycetes</taxon>
        <taxon>Mycobacteriales</taxon>
        <taxon>Gordoniaceae</taxon>
        <taxon>Gordonia</taxon>
    </lineage>
</organism>
<reference evidence="1 2" key="1">
    <citation type="submission" date="2020-08" db="EMBL/GenBank/DDBJ databases">
        <title>Sequencing the genomes of 1000 actinobacteria strains.</title>
        <authorList>
            <person name="Klenk H.-P."/>
        </authorList>
    </citation>
    <scope>NUCLEOTIDE SEQUENCE [LARGE SCALE GENOMIC DNA]</scope>
    <source>
        <strain evidence="1 2">DSM 45298</strain>
    </source>
</reference>
<evidence type="ECO:0000313" key="2">
    <source>
        <dbReference type="Proteomes" id="UP000551501"/>
    </source>
</evidence>
<sequence length="62" mass="7035">MWNERLKVKADGLPESFGFHDRRHKSARTTMDTHAHLWADADESTRSVIGKAIAERVDSIAD</sequence>
<dbReference type="AlphaFoldDB" id="A0A840FBS7"/>
<proteinExistence type="predicted"/>
<dbReference type="Proteomes" id="UP000551501">
    <property type="component" value="Unassembled WGS sequence"/>
</dbReference>
<protein>
    <submittedName>
        <fullName evidence="1">Uncharacterized protein</fullName>
    </submittedName>
</protein>
<name>A0A840FBS7_9ACTN</name>
<gene>
    <name evidence="1" type="ORF">BKA16_003509</name>
</gene>
<dbReference type="EMBL" id="JACIFP010000001">
    <property type="protein sequence ID" value="MBB4136957.1"/>
    <property type="molecule type" value="Genomic_DNA"/>
</dbReference>
<accession>A0A840FBS7</accession>
<evidence type="ECO:0000313" key="1">
    <source>
        <dbReference type="EMBL" id="MBB4136957.1"/>
    </source>
</evidence>
<comment type="caution">
    <text evidence="1">The sequence shown here is derived from an EMBL/GenBank/DDBJ whole genome shotgun (WGS) entry which is preliminary data.</text>
</comment>
<keyword evidence="2" id="KW-1185">Reference proteome</keyword>